<evidence type="ECO:0000313" key="3">
    <source>
        <dbReference type="Proteomes" id="UP001593940"/>
    </source>
</evidence>
<reference evidence="2 3" key="1">
    <citation type="submission" date="2024-09" db="EMBL/GenBank/DDBJ databases">
        <title>Nodulacao em especies de Leguminosae Basais da Amazonia e Caracterizacao dos Rizobios e Bacterias Associadas aos Nodulos.</title>
        <authorList>
            <person name="Jambeiro I.C.A."/>
            <person name="Lopes I.S."/>
            <person name="Aguiar E.R.G.R."/>
            <person name="Santos A.F.J."/>
            <person name="Dos Santos J.M.F."/>
            <person name="Gross E."/>
        </authorList>
    </citation>
    <scope>NUCLEOTIDE SEQUENCE [LARGE SCALE GENOMIC DNA]</scope>
    <source>
        <strain evidence="2 3">BRUESC1165</strain>
    </source>
</reference>
<comment type="caution">
    <text evidence="2">The sequence shown here is derived from an EMBL/GenBank/DDBJ whole genome shotgun (WGS) entry which is preliminary data.</text>
</comment>
<dbReference type="RefSeq" id="WP_203270005.1">
    <property type="nucleotide sequence ID" value="NZ_JAFBID010000002.1"/>
</dbReference>
<dbReference type="Proteomes" id="UP001593940">
    <property type="component" value="Unassembled WGS sequence"/>
</dbReference>
<feature type="domain" description="Rhodanese" evidence="1">
    <location>
        <begin position="29"/>
        <end position="125"/>
    </location>
</feature>
<name>A0ABV6Y399_9HYPH</name>
<keyword evidence="3" id="KW-1185">Reference proteome</keyword>
<evidence type="ECO:0000259" key="1">
    <source>
        <dbReference type="PROSITE" id="PS50206"/>
    </source>
</evidence>
<dbReference type="InterPro" id="IPR001763">
    <property type="entry name" value="Rhodanese-like_dom"/>
</dbReference>
<sequence>MAKNVKDLLAEANSSVPRLSPNEAAEKIRSGDVLVVDVRDSAEVQQSGKLKGAVNVSRGMLEFRADPESQYHNPAFQKDKTILLHCASGGRSALAGKTLQDMGYTAVFNIGGFKDLADAGIDTEPV</sequence>
<protein>
    <submittedName>
        <fullName evidence="2">Rhodanese-like domain-containing protein</fullName>
    </submittedName>
</protein>
<evidence type="ECO:0000313" key="2">
    <source>
        <dbReference type="EMBL" id="MFC1455749.1"/>
    </source>
</evidence>
<dbReference type="InterPro" id="IPR036873">
    <property type="entry name" value="Rhodanese-like_dom_sf"/>
</dbReference>
<dbReference type="PANTHER" id="PTHR44086">
    <property type="entry name" value="THIOSULFATE SULFURTRANSFERASE RDL2, MITOCHONDRIAL-RELATED"/>
    <property type="match status" value="1"/>
</dbReference>
<proteinExistence type="predicted"/>
<dbReference type="EMBL" id="JBHOMY010000010">
    <property type="protein sequence ID" value="MFC1455749.1"/>
    <property type="molecule type" value="Genomic_DNA"/>
</dbReference>
<dbReference type="PROSITE" id="PS50206">
    <property type="entry name" value="RHODANESE_3"/>
    <property type="match status" value="1"/>
</dbReference>
<accession>A0ABV6Y399</accession>
<dbReference type="SUPFAM" id="SSF52821">
    <property type="entry name" value="Rhodanese/Cell cycle control phosphatase"/>
    <property type="match status" value="1"/>
</dbReference>
<dbReference type="Pfam" id="PF00581">
    <property type="entry name" value="Rhodanese"/>
    <property type="match status" value="1"/>
</dbReference>
<gene>
    <name evidence="2" type="ORF">ACETIH_03240</name>
</gene>
<dbReference type="Gene3D" id="3.40.250.10">
    <property type="entry name" value="Rhodanese-like domain"/>
    <property type="match status" value="1"/>
</dbReference>
<dbReference type="SMART" id="SM00450">
    <property type="entry name" value="RHOD"/>
    <property type="match status" value="1"/>
</dbReference>
<organism evidence="2 3">
    <name type="scientific">Microvirga arabica</name>
    <dbReference type="NCBI Taxonomy" id="1128671"/>
    <lineage>
        <taxon>Bacteria</taxon>
        <taxon>Pseudomonadati</taxon>
        <taxon>Pseudomonadota</taxon>
        <taxon>Alphaproteobacteria</taxon>
        <taxon>Hyphomicrobiales</taxon>
        <taxon>Methylobacteriaceae</taxon>
        <taxon>Microvirga</taxon>
    </lineage>
</organism>
<dbReference type="CDD" id="cd01447">
    <property type="entry name" value="Polysulfide_ST"/>
    <property type="match status" value="1"/>
</dbReference>
<dbReference type="PANTHER" id="PTHR44086:SF13">
    <property type="entry name" value="THIOSULFATE SULFURTRANSFERASE PSPE"/>
    <property type="match status" value="1"/>
</dbReference>